<reference evidence="3" key="1">
    <citation type="journal article" date="2019" name="Int. J. Syst. Evol. Microbiol.">
        <title>The Global Catalogue of Microorganisms (GCM) 10K type strain sequencing project: providing services to taxonomists for standard genome sequencing and annotation.</title>
        <authorList>
            <consortium name="The Broad Institute Genomics Platform"/>
            <consortium name="The Broad Institute Genome Sequencing Center for Infectious Disease"/>
            <person name="Wu L."/>
            <person name="Ma J."/>
        </authorList>
    </citation>
    <scope>NUCLEOTIDE SEQUENCE [LARGE SCALE GENOMIC DNA]</scope>
    <source>
        <strain evidence="3">CCM 4481</strain>
    </source>
</reference>
<name>A0ABV9C3V9_9GAMM</name>
<comment type="caution">
    <text evidence="2">The sequence shown here is derived from an EMBL/GenBank/DDBJ whole genome shotgun (WGS) entry which is preliminary data.</text>
</comment>
<accession>A0ABV9C3V9</accession>
<dbReference type="GO" id="GO:0004177">
    <property type="term" value="F:aminopeptidase activity"/>
    <property type="evidence" value="ECO:0007669"/>
    <property type="project" value="UniProtKB-KW"/>
</dbReference>
<keyword evidence="3" id="KW-1185">Reference proteome</keyword>
<dbReference type="RefSeq" id="WP_380004435.1">
    <property type="nucleotide sequence ID" value="NZ_CP064028.1"/>
</dbReference>
<evidence type="ECO:0000313" key="3">
    <source>
        <dbReference type="Proteomes" id="UP001595961"/>
    </source>
</evidence>
<dbReference type="InterPro" id="IPR014553">
    <property type="entry name" value="Aminopept"/>
</dbReference>
<evidence type="ECO:0000256" key="1">
    <source>
        <dbReference type="SAM" id="Phobius"/>
    </source>
</evidence>
<protein>
    <submittedName>
        <fullName evidence="2">Aminopeptidase</fullName>
        <ecNumber evidence="2">3.4.11.-</ecNumber>
    </submittedName>
</protein>
<proteinExistence type="predicted"/>
<keyword evidence="2" id="KW-0378">Hydrolase</keyword>
<keyword evidence="1" id="KW-1133">Transmembrane helix</keyword>
<evidence type="ECO:0000313" key="2">
    <source>
        <dbReference type="EMBL" id="MFC4527720.1"/>
    </source>
</evidence>
<gene>
    <name evidence="2" type="ORF">ACFO5W_13845</name>
</gene>
<dbReference type="Pfam" id="PF10023">
    <property type="entry name" value="Aminopep"/>
    <property type="match status" value="1"/>
</dbReference>
<dbReference type="EMBL" id="JBHSGA010000017">
    <property type="protein sequence ID" value="MFC4527720.1"/>
    <property type="molecule type" value="Genomic_DNA"/>
</dbReference>
<sequence>MSLFALLPPTRSILKPIVVLAVGLMLGACSTMGYYAHVAGGQGALVLHREPVAKVMDDPATDPAVKQRLALSQQARRFASERLGLPDNRSYTSYVKLDRPYVVWNVLATPRYSVEPIQHCFFIAGCVAYRGYFEHGKAKAEAARLEAKGNDVYVSGVSAYSTLGWFADSILSSMMRWDDDELVGTIFHELAHQLLYVKDDSAFNESFASFVQEEGLRQWRQSRGLPPQDDHVKAMDDGFTKLALDLRERLKTLYTSGADEAALAAGKAHEIEAFRIRYAQWREREWPHDHSYDAWVAAPINNARLLPFGLYDRWTPAFALMFAQAEQQWPAFYASVRELSRLAPAQREKALQQWLDAAAPAKPVAGDEASRAPGDLR</sequence>
<organism evidence="2 3">
    <name type="scientific">Dyella halodurans</name>
    <dbReference type="NCBI Taxonomy" id="1920171"/>
    <lineage>
        <taxon>Bacteria</taxon>
        <taxon>Pseudomonadati</taxon>
        <taxon>Pseudomonadota</taxon>
        <taxon>Gammaproteobacteria</taxon>
        <taxon>Lysobacterales</taxon>
        <taxon>Rhodanobacteraceae</taxon>
        <taxon>Dyella</taxon>
    </lineage>
</organism>
<dbReference type="PIRSF" id="PIRSF029285">
    <property type="entry name" value="Aminopept"/>
    <property type="match status" value="1"/>
</dbReference>
<keyword evidence="1" id="KW-0472">Membrane</keyword>
<feature type="transmembrane region" description="Helical" evidence="1">
    <location>
        <begin position="12"/>
        <end position="36"/>
    </location>
</feature>
<keyword evidence="2" id="KW-0031">Aminopeptidase</keyword>
<dbReference type="Proteomes" id="UP001595961">
    <property type="component" value="Unassembled WGS sequence"/>
</dbReference>
<keyword evidence="1" id="KW-0812">Transmembrane</keyword>
<dbReference type="EC" id="3.4.11.-" evidence="2"/>
<keyword evidence="2" id="KW-0645">Protease</keyword>